<evidence type="ECO:0000313" key="2">
    <source>
        <dbReference type="EMBL" id="KAF2966603.1"/>
    </source>
</evidence>
<name>A0A7C8IPU0_9PEZI</name>
<evidence type="ECO:0000313" key="3">
    <source>
        <dbReference type="Proteomes" id="UP000481858"/>
    </source>
</evidence>
<gene>
    <name evidence="2" type="ORF">GQX73_g6991</name>
</gene>
<organism evidence="2 3">
    <name type="scientific">Xylaria multiplex</name>
    <dbReference type="NCBI Taxonomy" id="323545"/>
    <lineage>
        <taxon>Eukaryota</taxon>
        <taxon>Fungi</taxon>
        <taxon>Dikarya</taxon>
        <taxon>Ascomycota</taxon>
        <taxon>Pezizomycotina</taxon>
        <taxon>Sordariomycetes</taxon>
        <taxon>Xylariomycetidae</taxon>
        <taxon>Xylariales</taxon>
        <taxon>Xylariaceae</taxon>
        <taxon>Xylaria</taxon>
    </lineage>
</organism>
<reference evidence="2 3" key="1">
    <citation type="submission" date="2019-12" db="EMBL/GenBank/DDBJ databases">
        <title>Draft genome sequence of the ascomycete Xylaria multiplex DSM 110363.</title>
        <authorList>
            <person name="Buettner E."/>
            <person name="Kellner H."/>
        </authorList>
    </citation>
    <scope>NUCLEOTIDE SEQUENCE [LARGE SCALE GENOMIC DNA]</scope>
    <source>
        <strain evidence="2 3">DSM 110363</strain>
    </source>
</reference>
<dbReference type="PANTHER" id="PTHR31642">
    <property type="entry name" value="TRICHOTHECENE 3-O-ACETYLTRANSFERASE"/>
    <property type="match status" value="1"/>
</dbReference>
<dbReference type="InterPro" id="IPR050317">
    <property type="entry name" value="Plant_Fungal_Acyltransferase"/>
</dbReference>
<keyword evidence="3" id="KW-1185">Reference proteome</keyword>
<dbReference type="Pfam" id="PF02458">
    <property type="entry name" value="Transferase"/>
    <property type="match status" value="1"/>
</dbReference>
<dbReference type="InParanoid" id="A0A7C8IPU0"/>
<proteinExistence type="predicted"/>
<sequence>MAASSNSERLTPLDLLMPRTYITALFTFQTTKTNILVIKSLQNGLDSLANTIPWLSGRVCPTAATKEHGRSLEIRYGSDDPSLALMDKGTIDASYEALSAEGIPPDAIPADVWPLPMMIDEDLFEKGAPVFGASLFRFADGQGAGLCISIHHNAVDATGFADIVRLWAQYTAGLVPVYQHGNRLDRLAGILKSDLQVISLKTTDDLFELHPEYSRMPPTFPTEFAPCTCKIFTLSVTQINAYKERLEGYPSGMPSTNTLVCALIWSAITRARAQRCPDLGRESSRLAMAVNGRRRLGAEFSSPENPYLGNTILYSLAHSVVSDLNSLLESPVSFAKTCDVIAQSQSPTKINSRHIAEAYELVGRVDDYRTVFVGWDLFSSRDLTITSWADLDLYAMTFGEGLGQPEFIRIPSSVADGVGIVLPRGRAASISEVVEIMVMLRTDDMAILEQDTIWKNFGA</sequence>
<keyword evidence="1" id="KW-0808">Transferase</keyword>
<evidence type="ECO:0000256" key="1">
    <source>
        <dbReference type="ARBA" id="ARBA00022679"/>
    </source>
</evidence>
<dbReference type="AlphaFoldDB" id="A0A7C8IPU0"/>
<dbReference type="Gene3D" id="3.30.559.10">
    <property type="entry name" value="Chloramphenicol acetyltransferase-like domain"/>
    <property type="match status" value="2"/>
</dbReference>
<dbReference type="EMBL" id="WUBL01000085">
    <property type="protein sequence ID" value="KAF2966603.1"/>
    <property type="molecule type" value="Genomic_DNA"/>
</dbReference>
<comment type="caution">
    <text evidence="2">The sequence shown here is derived from an EMBL/GenBank/DDBJ whole genome shotgun (WGS) entry which is preliminary data.</text>
</comment>
<dbReference type="OrthoDB" id="1862401at2759"/>
<protein>
    <submittedName>
        <fullName evidence="2">Uncharacterized protein</fullName>
    </submittedName>
</protein>
<dbReference type="Proteomes" id="UP000481858">
    <property type="component" value="Unassembled WGS sequence"/>
</dbReference>
<dbReference type="InterPro" id="IPR023213">
    <property type="entry name" value="CAT-like_dom_sf"/>
</dbReference>
<accession>A0A7C8IPU0</accession>
<dbReference type="PANTHER" id="PTHR31642:SF270">
    <property type="entry name" value="O-ACYLTRANSFERASE AUSQ"/>
    <property type="match status" value="1"/>
</dbReference>
<dbReference type="GO" id="GO:0016747">
    <property type="term" value="F:acyltransferase activity, transferring groups other than amino-acyl groups"/>
    <property type="evidence" value="ECO:0007669"/>
    <property type="project" value="TreeGrafter"/>
</dbReference>